<dbReference type="EMBL" id="AP022574">
    <property type="protein sequence ID" value="BBX70364.1"/>
    <property type="molecule type" value="Genomic_DNA"/>
</dbReference>
<evidence type="ECO:0000256" key="1">
    <source>
        <dbReference type="SAM" id="MobiDB-lite"/>
    </source>
</evidence>
<feature type="region of interest" description="Disordered" evidence="1">
    <location>
        <begin position="1"/>
        <end position="25"/>
    </location>
</feature>
<proteinExistence type="predicted"/>
<gene>
    <name evidence="2" type="ORF">MPSYJ_38250</name>
</gene>
<name>A0A7I7MDJ4_9MYCO</name>
<protein>
    <submittedName>
        <fullName evidence="2">Uncharacterized protein</fullName>
    </submittedName>
</protein>
<feature type="region of interest" description="Disordered" evidence="1">
    <location>
        <begin position="138"/>
        <end position="162"/>
    </location>
</feature>
<evidence type="ECO:0000313" key="2">
    <source>
        <dbReference type="EMBL" id="BBX70364.1"/>
    </source>
</evidence>
<organism evidence="2 3">
    <name type="scientific">Mycolicibacterium psychrotolerans</name>
    <dbReference type="NCBI Taxonomy" id="216929"/>
    <lineage>
        <taxon>Bacteria</taxon>
        <taxon>Bacillati</taxon>
        <taxon>Actinomycetota</taxon>
        <taxon>Actinomycetes</taxon>
        <taxon>Mycobacteriales</taxon>
        <taxon>Mycobacteriaceae</taxon>
        <taxon>Mycolicibacterium</taxon>
    </lineage>
</organism>
<dbReference type="Proteomes" id="UP000466514">
    <property type="component" value="Chromosome"/>
</dbReference>
<sequence length="162" mass="17056">MLAGGSVSPLTFAAADPEPPPVAENPAPPVQHNVLYRARADGTSRGAVVAYKQDDQNVNSAQPTMLPGQTFEVNTVLTDPTLAGMQISIQWPYGSNLHCEILVDDQIVAQADQFIAPRFFRVKDDPLYGTLQCGAPLDIPTPATGDTGPAAEPVQAQPPPAA</sequence>
<keyword evidence="3" id="KW-1185">Reference proteome</keyword>
<evidence type="ECO:0000313" key="3">
    <source>
        <dbReference type="Proteomes" id="UP000466514"/>
    </source>
</evidence>
<reference evidence="2 3" key="1">
    <citation type="journal article" date="2019" name="Emerg. Microbes Infect.">
        <title>Comprehensive subspecies identification of 175 nontuberculous mycobacteria species based on 7547 genomic profiles.</title>
        <authorList>
            <person name="Matsumoto Y."/>
            <person name="Kinjo T."/>
            <person name="Motooka D."/>
            <person name="Nabeya D."/>
            <person name="Jung N."/>
            <person name="Uechi K."/>
            <person name="Horii T."/>
            <person name="Iida T."/>
            <person name="Fujita J."/>
            <person name="Nakamura S."/>
        </authorList>
    </citation>
    <scope>NUCLEOTIDE SEQUENCE [LARGE SCALE GENOMIC DNA]</scope>
    <source>
        <strain evidence="2 3">JCM 13323</strain>
    </source>
</reference>
<dbReference type="AlphaFoldDB" id="A0A7I7MDJ4"/>
<dbReference type="KEGG" id="mpsc:MPSYJ_38250"/>
<accession>A0A7I7MDJ4</accession>